<comment type="pathway">
    <text evidence="2">Cofactor biosynthesis; ubiquinone biosynthesis.</text>
</comment>
<dbReference type="GO" id="GO:0004497">
    <property type="term" value="F:monooxygenase activity"/>
    <property type="evidence" value="ECO:0007669"/>
    <property type="project" value="UniProtKB-KW"/>
</dbReference>
<accession>A0ABV4AMG5</accession>
<evidence type="ECO:0000256" key="3">
    <source>
        <dbReference type="ARBA" id="ARBA00005349"/>
    </source>
</evidence>
<evidence type="ECO:0000256" key="1">
    <source>
        <dbReference type="ARBA" id="ARBA00001974"/>
    </source>
</evidence>
<evidence type="ECO:0000256" key="6">
    <source>
        <dbReference type="ARBA" id="ARBA00023002"/>
    </source>
</evidence>
<dbReference type="RefSeq" id="WP_369456137.1">
    <property type="nucleotide sequence ID" value="NZ_JBGCUO010000002.1"/>
</dbReference>
<evidence type="ECO:0000256" key="2">
    <source>
        <dbReference type="ARBA" id="ARBA00004749"/>
    </source>
</evidence>
<evidence type="ECO:0000313" key="10">
    <source>
        <dbReference type="Proteomes" id="UP001562065"/>
    </source>
</evidence>
<gene>
    <name evidence="9" type="ORF">AB5I84_11955</name>
</gene>
<keyword evidence="4" id="KW-0285">Flavoprotein</keyword>
<dbReference type="InterPro" id="IPR036188">
    <property type="entry name" value="FAD/NAD-bd_sf"/>
</dbReference>
<dbReference type="EMBL" id="JBGCUO010000002">
    <property type="protein sequence ID" value="MEY1662865.1"/>
    <property type="molecule type" value="Genomic_DNA"/>
</dbReference>
<dbReference type="InterPro" id="IPR010971">
    <property type="entry name" value="UbiH/COQ6"/>
</dbReference>
<comment type="similarity">
    <text evidence="3">Belongs to the UbiH/COQ6 family.</text>
</comment>
<dbReference type="PROSITE" id="PS01304">
    <property type="entry name" value="UBIH"/>
    <property type="match status" value="1"/>
</dbReference>
<dbReference type="InterPro" id="IPR018168">
    <property type="entry name" value="Ubi_Hdrlase_CS"/>
</dbReference>
<organism evidence="9 10">
    <name type="scientific">Isoalcanivorax beigongshangi</name>
    <dbReference type="NCBI Taxonomy" id="3238810"/>
    <lineage>
        <taxon>Bacteria</taxon>
        <taxon>Pseudomonadati</taxon>
        <taxon>Pseudomonadota</taxon>
        <taxon>Gammaproteobacteria</taxon>
        <taxon>Oceanospirillales</taxon>
        <taxon>Alcanivoracaceae</taxon>
        <taxon>Isoalcanivorax</taxon>
    </lineage>
</organism>
<dbReference type="InterPro" id="IPR002938">
    <property type="entry name" value="FAD-bd"/>
</dbReference>
<keyword evidence="5" id="KW-0274">FAD</keyword>
<keyword evidence="6" id="KW-0560">Oxidoreductase</keyword>
<comment type="cofactor">
    <cofactor evidence="1">
        <name>FAD</name>
        <dbReference type="ChEBI" id="CHEBI:57692"/>
    </cofactor>
</comment>
<reference evidence="9 10" key="1">
    <citation type="submission" date="2024-07" db="EMBL/GenBank/DDBJ databases">
        <authorList>
            <person name="Ren Q."/>
        </authorList>
    </citation>
    <scope>NUCLEOTIDE SEQUENCE [LARGE SCALE GENOMIC DNA]</scope>
    <source>
        <strain evidence="9 10">REN37</strain>
    </source>
</reference>
<evidence type="ECO:0000256" key="5">
    <source>
        <dbReference type="ARBA" id="ARBA00022827"/>
    </source>
</evidence>
<protein>
    <submittedName>
        <fullName evidence="9">FAD-dependent monooxygenase</fullName>
    </submittedName>
</protein>
<dbReference type="Proteomes" id="UP001562065">
    <property type="component" value="Unassembled WGS sequence"/>
</dbReference>
<sequence length="402" mass="42832">MNDQIWDVVIVGGGMAGGLMAAALLDSGLRVQLLDAAPPPQPPTGLIRPRVSALTEASVRMLRRLGVEPLLAADRMLPYQSMQVWDGDGTGQVDFHARDAGAEALGWMVENDAVVAALYQRVAPQLPWRVATSVVDLQRHALGWQITLADGETLVTRLLVGADGAHSSVRDRLGIAGTPRPSGHWAVVGTIATELPHGACARQRFIDSGPLALLPMGGADAPCSIVWSTSEADAKRLAALPEAAFNQALTLASEGVLGALSIQGPRGCFPIIERHASSYVGRHAALIGDAAHVVHPLAGQGINLGMLDAAVLAEELLRAHARGLPLSSPATLARYERRRRGHNLLMQQSFHGLKWLFEQPALPLRLLRNLGLRGVQQAPPLKQFFVQQALGRRGDLPALARA</sequence>
<feature type="domain" description="FAD-binding" evidence="8">
    <location>
        <begin position="7"/>
        <end position="340"/>
    </location>
</feature>
<evidence type="ECO:0000259" key="8">
    <source>
        <dbReference type="Pfam" id="PF01494"/>
    </source>
</evidence>
<proteinExistence type="inferred from homology"/>
<comment type="caution">
    <text evidence="9">The sequence shown here is derived from an EMBL/GenBank/DDBJ whole genome shotgun (WGS) entry which is preliminary data.</text>
</comment>
<name>A0ABV4AMG5_9GAMM</name>
<dbReference type="Pfam" id="PF01494">
    <property type="entry name" value="FAD_binding_3"/>
    <property type="match status" value="1"/>
</dbReference>
<dbReference type="PRINTS" id="PR00420">
    <property type="entry name" value="RNGMNOXGNASE"/>
</dbReference>
<dbReference type="InterPro" id="IPR051205">
    <property type="entry name" value="UbiH/COQ6_monooxygenase"/>
</dbReference>
<dbReference type="PANTHER" id="PTHR43876">
    <property type="entry name" value="UBIQUINONE BIOSYNTHESIS MONOOXYGENASE COQ6, MITOCHONDRIAL"/>
    <property type="match status" value="1"/>
</dbReference>
<dbReference type="PANTHER" id="PTHR43876:SF7">
    <property type="entry name" value="UBIQUINONE BIOSYNTHESIS MONOOXYGENASE COQ6, MITOCHONDRIAL"/>
    <property type="match status" value="1"/>
</dbReference>
<keyword evidence="7 9" id="KW-0503">Monooxygenase</keyword>
<keyword evidence="10" id="KW-1185">Reference proteome</keyword>
<dbReference type="Gene3D" id="3.50.50.60">
    <property type="entry name" value="FAD/NAD(P)-binding domain"/>
    <property type="match status" value="2"/>
</dbReference>
<evidence type="ECO:0000256" key="4">
    <source>
        <dbReference type="ARBA" id="ARBA00022630"/>
    </source>
</evidence>
<dbReference type="NCBIfam" id="TIGR01988">
    <property type="entry name" value="Ubi-OHases"/>
    <property type="match status" value="1"/>
</dbReference>
<dbReference type="SUPFAM" id="SSF51905">
    <property type="entry name" value="FAD/NAD(P)-binding domain"/>
    <property type="match status" value="1"/>
</dbReference>
<evidence type="ECO:0000313" key="9">
    <source>
        <dbReference type="EMBL" id="MEY1662865.1"/>
    </source>
</evidence>
<evidence type="ECO:0000256" key="7">
    <source>
        <dbReference type="ARBA" id="ARBA00023033"/>
    </source>
</evidence>